<dbReference type="InterPro" id="IPR001119">
    <property type="entry name" value="SLH_dom"/>
</dbReference>
<dbReference type="SUPFAM" id="SSF55166">
    <property type="entry name" value="Hedgehog/DD-peptidase"/>
    <property type="match status" value="1"/>
</dbReference>
<sequence length="206" mass="22339">MSVGTYSLAREGDKLLSPHFRVREFACRDGADLVKIDTDLVELLERIRTAACGAVTVNSGYRTASYNQKVGGARASQHLLGRAADIQVSGASPLLVGQIAEYYLGGHGGIGVYQTFTHVDTRTARARWDQRSGREVAVSGWPGWRPKEEAVMDNIPSAYAEEAVAWAVENGLLQGSEAGNLMLSQPVTRQQLAAVLYRFAKLEGQT</sequence>
<dbReference type="EMBL" id="CP034413">
    <property type="protein sequence ID" value="QCI60304.1"/>
    <property type="molecule type" value="Genomic_DNA"/>
</dbReference>
<organism evidence="3 4">
    <name type="scientific">Dysosmobacter welbionis</name>
    <dbReference type="NCBI Taxonomy" id="2093857"/>
    <lineage>
        <taxon>Bacteria</taxon>
        <taxon>Bacillati</taxon>
        <taxon>Bacillota</taxon>
        <taxon>Clostridia</taxon>
        <taxon>Eubacteriales</taxon>
        <taxon>Oscillospiraceae</taxon>
        <taxon>Dysosmobacter</taxon>
    </lineage>
</organism>
<dbReference type="PROSITE" id="PS51272">
    <property type="entry name" value="SLH"/>
    <property type="match status" value="1"/>
</dbReference>
<evidence type="ECO:0000256" key="1">
    <source>
        <dbReference type="ARBA" id="ARBA00022737"/>
    </source>
</evidence>
<gene>
    <name evidence="3" type="ORF">EIO64_14680</name>
</gene>
<feature type="domain" description="SLH" evidence="2">
    <location>
        <begin position="147"/>
        <end position="206"/>
    </location>
</feature>
<dbReference type="AlphaFoldDB" id="A0A4D7AL87"/>
<keyword evidence="4" id="KW-1185">Reference proteome</keyword>
<protein>
    <submittedName>
        <fullName evidence="3">S-layer homology domain-containing protein</fullName>
    </submittedName>
</protein>
<dbReference type="Gene3D" id="3.30.1380.10">
    <property type="match status" value="1"/>
</dbReference>
<dbReference type="InterPro" id="IPR013230">
    <property type="entry name" value="Peptidase_M15A_C"/>
</dbReference>
<evidence type="ECO:0000313" key="3">
    <source>
        <dbReference type="EMBL" id="QCI60304.1"/>
    </source>
</evidence>
<dbReference type="Pfam" id="PF00395">
    <property type="entry name" value="SLH"/>
    <property type="match status" value="1"/>
</dbReference>
<dbReference type="Proteomes" id="UP000298642">
    <property type="component" value="Chromosome"/>
</dbReference>
<name>A0A4D7AL87_9FIRM</name>
<evidence type="ECO:0000313" key="4">
    <source>
        <dbReference type="Proteomes" id="UP000298642"/>
    </source>
</evidence>
<dbReference type="KEGG" id="obj:EIO64_14680"/>
<proteinExistence type="predicted"/>
<dbReference type="Pfam" id="PF08291">
    <property type="entry name" value="Peptidase_M15_3"/>
    <property type="match status" value="1"/>
</dbReference>
<reference evidence="4" key="1">
    <citation type="submission" date="2018-12" db="EMBL/GenBank/DDBJ databases">
        <title>Dusodibacter welbiota gen. nov., sp. nov., isolated from human faeces and emended description of the Oscillibacter genus.</title>
        <authorList>
            <person name="Le Roy T."/>
            <person name="Van der Smissen P."/>
            <person name="Delzenne N."/>
            <person name="Muccioli G."/>
            <person name="Collet J.F."/>
            <person name="Cani P.D."/>
        </authorList>
    </citation>
    <scope>NUCLEOTIDE SEQUENCE [LARGE SCALE GENOMIC DNA]</scope>
    <source>
        <strain evidence="4">J115</strain>
    </source>
</reference>
<accession>A0A4D7AL87</accession>
<evidence type="ECO:0000259" key="2">
    <source>
        <dbReference type="PROSITE" id="PS51272"/>
    </source>
</evidence>
<dbReference type="RefSeq" id="WP_136891557.1">
    <property type="nucleotide sequence ID" value="NZ_CP034413.3"/>
</dbReference>
<keyword evidence="1" id="KW-0677">Repeat</keyword>
<dbReference type="InterPro" id="IPR009045">
    <property type="entry name" value="Zn_M74/Hedgehog-like"/>
</dbReference>